<dbReference type="InterPro" id="IPR038584">
    <property type="entry name" value="Ribosomal_bL33_sf"/>
</dbReference>
<protein>
    <recommendedName>
        <fullName evidence="4 5">Large ribosomal subunit protein bL33</fullName>
    </recommendedName>
</protein>
<dbReference type="GO" id="GO:0005737">
    <property type="term" value="C:cytoplasm"/>
    <property type="evidence" value="ECO:0007669"/>
    <property type="project" value="UniProtKB-ARBA"/>
</dbReference>
<dbReference type="AlphaFoldDB" id="A0A847EU41"/>
<evidence type="ECO:0000256" key="4">
    <source>
        <dbReference type="ARBA" id="ARBA00035176"/>
    </source>
</evidence>
<dbReference type="Proteomes" id="UP000554004">
    <property type="component" value="Unassembled WGS sequence"/>
</dbReference>
<dbReference type="InterPro" id="IPR011332">
    <property type="entry name" value="Ribosomal_zn-bd"/>
</dbReference>
<organism evidence="6 7">
    <name type="scientific">Candidatus Dojkabacteria bacterium</name>
    <dbReference type="NCBI Taxonomy" id="2099670"/>
    <lineage>
        <taxon>Bacteria</taxon>
        <taxon>Candidatus Dojkabacteria</taxon>
    </lineage>
</organism>
<dbReference type="Gene3D" id="2.20.28.120">
    <property type="entry name" value="Ribosomal protein L33"/>
    <property type="match status" value="1"/>
</dbReference>
<dbReference type="GO" id="GO:0006412">
    <property type="term" value="P:translation"/>
    <property type="evidence" value="ECO:0007669"/>
    <property type="project" value="UniProtKB-UniRule"/>
</dbReference>
<proteinExistence type="inferred from homology"/>
<comment type="similarity">
    <text evidence="1 5">Belongs to the bacterial ribosomal protein bL33 family.</text>
</comment>
<evidence type="ECO:0000256" key="3">
    <source>
        <dbReference type="ARBA" id="ARBA00023274"/>
    </source>
</evidence>
<evidence type="ECO:0000313" key="6">
    <source>
        <dbReference type="EMBL" id="NLE31301.1"/>
    </source>
</evidence>
<dbReference type="Pfam" id="PF00471">
    <property type="entry name" value="Ribosomal_L33"/>
    <property type="match status" value="1"/>
</dbReference>
<gene>
    <name evidence="5 6" type="primary">rpmG</name>
    <name evidence="6" type="ORF">GX618_03455</name>
</gene>
<evidence type="ECO:0000256" key="5">
    <source>
        <dbReference type="HAMAP-Rule" id="MF_00294"/>
    </source>
</evidence>
<keyword evidence="3 5" id="KW-0687">Ribonucleoprotein</keyword>
<evidence type="ECO:0000256" key="1">
    <source>
        <dbReference type="ARBA" id="ARBA00007596"/>
    </source>
</evidence>
<dbReference type="GO" id="GO:0005840">
    <property type="term" value="C:ribosome"/>
    <property type="evidence" value="ECO:0007669"/>
    <property type="project" value="UniProtKB-KW"/>
</dbReference>
<evidence type="ECO:0000256" key="2">
    <source>
        <dbReference type="ARBA" id="ARBA00022980"/>
    </source>
</evidence>
<name>A0A847EU41_9BACT</name>
<dbReference type="InterPro" id="IPR001705">
    <property type="entry name" value="Ribosomal_bL33"/>
</dbReference>
<dbReference type="NCBIfam" id="NF001764">
    <property type="entry name" value="PRK00504.1"/>
    <property type="match status" value="1"/>
</dbReference>
<dbReference type="GO" id="GO:1990904">
    <property type="term" value="C:ribonucleoprotein complex"/>
    <property type="evidence" value="ECO:0007669"/>
    <property type="project" value="UniProtKB-KW"/>
</dbReference>
<keyword evidence="2 5" id="KW-0689">Ribosomal protein</keyword>
<dbReference type="EMBL" id="JAAZAL010000121">
    <property type="protein sequence ID" value="NLE31301.1"/>
    <property type="molecule type" value="Genomic_DNA"/>
</dbReference>
<reference evidence="6 7" key="1">
    <citation type="journal article" date="2020" name="Biotechnol. Biofuels">
        <title>New insights from the biogas microbiome by comprehensive genome-resolved metagenomics of nearly 1600 species originating from multiple anaerobic digesters.</title>
        <authorList>
            <person name="Campanaro S."/>
            <person name="Treu L."/>
            <person name="Rodriguez-R L.M."/>
            <person name="Kovalovszki A."/>
            <person name="Ziels R.M."/>
            <person name="Maus I."/>
            <person name="Zhu X."/>
            <person name="Kougias P.G."/>
            <person name="Basile A."/>
            <person name="Luo G."/>
            <person name="Schluter A."/>
            <person name="Konstantinidis K.T."/>
            <person name="Angelidaki I."/>
        </authorList>
    </citation>
    <scope>NUCLEOTIDE SEQUENCE [LARGE SCALE GENOMIC DNA]</scope>
    <source>
        <strain evidence="6">AS06rmzACSIP_421</strain>
    </source>
</reference>
<dbReference type="GO" id="GO:0003735">
    <property type="term" value="F:structural constituent of ribosome"/>
    <property type="evidence" value="ECO:0007669"/>
    <property type="project" value="InterPro"/>
</dbReference>
<dbReference type="NCBIfam" id="TIGR01023">
    <property type="entry name" value="rpmG_bact"/>
    <property type="match status" value="1"/>
</dbReference>
<dbReference type="HAMAP" id="MF_00294">
    <property type="entry name" value="Ribosomal_bL33"/>
    <property type="match status" value="1"/>
</dbReference>
<sequence>MAKEKREIVALKCEICGNKNYTAYKSKNLKEKLVKKKYCGYCQKHTLHKETKVK</sequence>
<evidence type="ECO:0000313" key="7">
    <source>
        <dbReference type="Proteomes" id="UP000554004"/>
    </source>
</evidence>
<dbReference type="SUPFAM" id="SSF57829">
    <property type="entry name" value="Zn-binding ribosomal proteins"/>
    <property type="match status" value="1"/>
</dbReference>
<comment type="caution">
    <text evidence="6">The sequence shown here is derived from an EMBL/GenBank/DDBJ whole genome shotgun (WGS) entry which is preliminary data.</text>
</comment>
<accession>A0A847EU41</accession>